<evidence type="ECO:0000256" key="1">
    <source>
        <dbReference type="SAM" id="Phobius"/>
    </source>
</evidence>
<keyword evidence="1" id="KW-1133">Transmembrane helix</keyword>
<organism evidence="2 3">
    <name type="scientific">Stappia albiluteola</name>
    <dbReference type="NCBI Taxonomy" id="2758565"/>
    <lineage>
        <taxon>Bacteria</taxon>
        <taxon>Pseudomonadati</taxon>
        <taxon>Pseudomonadota</taxon>
        <taxon>Alphaproteobacteria</taxon>
        <taxon>Hyphomicrobiales</taxon>
        <taxon>Stappiaceae</taxon>
        <taxon>Stappia</taxon>
    </lineage>
</organism>
<evidence type="ECO:0008006" key="4">
    <source>
        <dbReference type="Google" id="ProtNLM"/>
    </source>
</evidence>
<dbReference type="RefSeq" id="WP_182164967.1">
    <property type="nucleotide sequence ID" value="NZ_JACFXV010000053.1"/>
</dbReference>
<sequence>MAGKSQISNPVERPHAGQDVRQGEIILRKRWQRALFAGDLAGIALLCLGLAFLALS</sequence>
<evidence type="ECO:0000313" key="2">
    <source>
        <dbReference type="EMBL" id="MBA5777538.1"/>
    </source>
</evidence>
<feature type="transmembrane region" description="Helical" evidence="1">
    <location>
        <begin position="34"/>
        <end position="55"/>
    </location>
</feature>
<accession>A0A839AES9</accession>
<reference evidence="2 3" key="1">
    <citation type="submission" date="2020-07" db="EMBL/GenBank/DDBJ databases">
        <title>Stappia sp., F7233, whole genome shotgun sequencing project.</title>
        <authorList>
            <person name="Jiang S."/>
            <person name="Liu Z.W."/>
            <person name="Du Z.J."/>
        </authorList>
    </citation>
    <scope>NUCLEOTIDE SEQUENCE [LARGE SCALE GENOMIC DNA]</scope>
    <source>
        <strain evidence="2 3">F7233</strain>
    </source>
</reference>
<gene>
    <name evidence="2" type="ORF">H2509_10430</name>
</gene>
<dbReference type="EMBL" id="JACFXV010000053">
    <property type="protein sequence ID" value="MBA5777538.1"/>
    <property type="molecule type" value="Genomic_DNA"/>
</dbReference>
<evidence type="ECO:0000313" key="3">
    <source>
        <dbReference type="Proteomes" id="UP000541109"/>
    </source>
</evidence>
<proteinExistence type="predicted"/>
<name>A0A839AES9_9HYPH</name>
<protein>
    <recommendedName>
        <fullName evidence="4">Peptide ABC transporter permease</fullName>
    </recommendedName>
</protein>
<keyword evidence="1" id="KW-0812">Transmembrane</keyword>
<keyword evidence="3" id="KW-1185">Reference proteome</keyword>
<dbReference type="Proteomes" id="UP000541109">
    <property type="component" value="Unassembled WGS sequence"/>
</dbReference>
<comment type="caution">
    <text evidence="2">The sequence shown here is derived from an EMBL/GenBank/DDBJ whole genome shotgun (WGS) entry which is preliminary data.</text>
</comment>
<dbReference type="AlphaFoldDB" id="A0A839AES9"/>
<keyword evidence="1" id="KW-0472">Membrane</keyword>